<dbReference type="Proteomes" id="UP001300383">
    <property type="component" value="Unassembled WGS sequence"/>
</dbReference>
<accession>A0AAP4EXV0</accession>
<dbReference type="InterPro" id="IPR007739">
    <property type="entry name" value="RgpF"/>
</dbReference>
<comment type="caution">
    <text evidence="1">The sequence shown here is derived from an EMBL/GenBank/DDBJ whole genome shotgun (WGS) entry which is preliminary data.</text>
</comment>
<sequence length="739" mass="86481">MKLKSGTKNRGLIYFFYDKQGMVDRYVAYMLEAMKEWVKDIYVVINGKLTNEGKERFCQFTENVWERENEGLDAWAYKYALDKIGWDKLEAYDELILMNHTIMGPVYPLEEMFETMNQKDIDFWGTNIFYKVDFDPFGLIDCGYIPDHLQSHFIVARRSLVSSEAYHDYWEKLPQITSYQESIAYHETYFTRYFAGMGYRWQAYAHWDGLEKIVDYPMLKMPVELLRRTHCPFFKRRNFMHNYGDVLHYTAGEPTVRLMEFLEKETSYDVDMIWENILRCENMADVKQCLGLNYVASSKDSDDMSNVIQNHRVALVYHFYYKECLDDLKHYASSMPKEADIYITTGSEEKKQWLEAAFQDFPNKIEVIIVENRGRDVSALLIGARDIVSRYEYICFAHDKKVAHVKPQTQGSGWSYKCFESLLKNRHQVNNIIKLFEDHPRLGLLTPAPPNHAIYYPTLGLEWAANYDGVMDLAKKMGLHVPISRDKEPIAPLGTIFWFRTKAMQFLFDIDWKYEDFPEEPAGNDGLISHAIERLYGFIPQEYGYYPAWIFSEETMEQELTNLTYMLRGFNQILFSYGIGGNYFTDSCANLQRTLMAVNNQSYNFLTPSLYLNYGKGYSEKLVLRKENEAYGEEIQVSFYWPRKEKTPDSVRFDPCERGGIQLEGLKIYLLMPHGKRKRISLKNCQCNGSISGKIIRFTKGDPWIDISLQGQNNVVGIAVSGKIKLMVTEENQPLDLQR</sequence>
<protein>
    <submittedName>
        <fullName evidence="1">Rhamnan synthesis F family protein</fullName>
    </submittedName>
</protein>
<dbReference type="EMBL" id="JASGBQ010000021">
    <property type="protein sequence ID" value="MDI9242904.1"/>
    <property type="molecule type" value="Genomic_DNA"/>
</dbReference>
<keyword evidence="2" id="KW-1185">Reference proteome</keyword>
<evidence type="ECO:0000313" key="1">
    <source>
        <dbReference type="EMBL" id="MDI9242904.1"/>
    </source>
</evidence>
<dbReference type="RefSeq" id="WP_283231339.1">
    <property type="nucleotide sequence ID" value="NZ_JASGBQ010000021.1"/>
</dbReference>
<organism evidence="1 2">
    <name type="scientific">Fusibacillus kribbianus</name>
    <dbReference type="NCBI Taxonomy" id="3044208"/>
    <lineage>
        <taxon>Bacteria</taxon>
        <taxon>Bacillati</taxon>
        <taxon>Bacillota</taxon>
        <taxon>Clostridia</taxon>
        <taxon>Lachnospirales</taxon>
        <taxon>Lachnospiraceae</taxon>
        <taxon>Fusibacillus</taxon>
    </lineage>
</organism>
<gene>
    <name evidence="1" type="ORF">QJ036_10550</name>
</gene>
<dbReference type="AlphaFoldDB" id="A0AAP4EXV0"/>
<name>A0AAP4EXV0_9FIRM</name>
<dbReference type="Pfam" id="PF05045">
    <property type="entry name" value="RgpF"/>
    <property type="match status" value="1"/>
</dbReference>
<reference evidence="1 2" key="1">
    <citation type="submission" date="2023-05" db="EMBL/GenBank/DDBJ databases">
        <title>[ruminococcus] sp. nov., isolated from a pig farm feces dump.</title>
        <authorList>
            <person name="Chang Y.-H."/>
        </authorList>
    </citation>
    <scope>NUCLEOTIDE SEQUENCE [LARGE SCALE GENOMIC DNA]</scope>
    <source>
        <strain evidence="1 2">YH-rum2234</strain>
    </source>
</reference>
<evidence type="ECO:0000313" key="2">
    <source>
        <dbReference type="Proteomes" id="UP001300383"/>
    </source>
</evidence>
<proteinExistence type="predicted"/>